<dbReference type="AlphaFoldDB" id="A0A5C3KLF3"/>
<protein>
    <submittedName>
        <fullName evidence="2">Uncharacterized protein</fullName>
    </submittedName>
</protein>
<proteinExistence type="predicted"/>
<feature type="region of interest" description="Disordered" evidence="1">
    <location>
        <begin position="1"/>
        <end position="20"/>
    </location>
</feature>
<organism evidence="2 3">
    <name type="scientific">Coprinopsis marcescibilis</name>
    <name type="common">Agaric fungus</name>
    <name type="synonym">Psathyrella marcescibilis</name>
    <dbReference type="NCBI Taxonomy" id="230819"/>
    <lineage>
        <taxon>Eukaryota</taxon>
        <taxon>Fungi</taxon>
        <taxon>Dikarya</taxon>
        <taxon>Basidiomycota</taxon>
        <taxon>Agaricomycotina</taxon>
        <taxon>Agaricomycetes</taxon>
        <taxon>Agaricomycetidae</taxon>
        <taxon>Agaricales</taxon>
        <taxon>Agaricineae</taxon>
        <taxon>Psathyrellaceae</taxon>
        <taxon>Coprinopsis</taxon>
    </lineage>
</organism>
<feature type="compositionally biased region" description="Basic and acidic residues" evidence="1">
    <location>
        <begin position="122"/>
        <end position="131"/>
    </location>
</feature>
<evidence type="ECO:0000313" key="3">
    <source>
        <dbReference type="Proteomes" id="UP000307440"/>
    </source>
</evidence>
<name>A0A5C3KLF3_COPMA</name>
<evidence type="ECO:0000313" key="2">
    <source>
        <dbReference type="EMBL" id="TFK21120.1"/>
    </source>
</evidence>
<accession>A0A5C3KLF3</accession>
<feature type="compositionally biased region" description="Low complexity" evidence="1">
    <location>
        <begin position="105"/>
        <end position="116"/>
    </location>
</feature>
<keyword evidence="3" id="KW-1185">Reference proteome</keyword>
<dbReference type="Proteomes" id="UP000307440">
    <property type="component" value="Unassembled WGS sequence"/>
</dbReference>
<dbReference type="EMBL" id="ML210278">
    <property type="protein sequence ID" value="TFK21120.1"/>
    <property type="molecule type" value="Genomic_DNA"/>
</dbReference>
<reference evidence="2 3" key="1">
    <citation type="journal article" date="2019" name="Nat. Ecol. Evol.">
        <title>Megaphylogeny resolves global patterns of mushroom evolution.</title>
        <authorList>
            <person name="Varga T."/>
            <person name="Krizsan K."/>
            <person name="Foldi C."/>
            <person name="Dima B."/>
            <person name="Sanchez-Garcia M."/>
            <person name="Sanchez-Ramirez S."/>
            <person name="Szollosi G.J."/>
            <person name="Szarkandi J.G."/>
            <person name="Papp V."/>
            <person name="Albert L."/>
            <person name="Andreopoulos W."/>
            <person name="Angelini C."/>
            <person name="Antonin V."/>
            <person name="Barry K.W."/>
            <person name="Bougher N.L."/>
            <person name="Buchanan P."/>
            <person name="Buyck B."/>
            <person name="Bense V."/>
            <person name="Catcheside P."/>
            <person name="Chovatia M."/>
            <person name="Cooper J."/>
            <person name="Damon W."/>
            <person name="Desjardin D."/>
            <person name="Finy P."/>
            <person name="Geml J."/>
            <person name="Haridas S."/>
            <person name="Hughes K."/>
            <person name="Justo A."/>
            <person name="Karasinski D."/>
            <person name="Kautmanova I."/>
            <person name="Kiss B."/>
            <person name="Kocsube S."/>
            <person name="Kotiranta H."/>
            <person name="LaButti K.M."/>
            <person name="Lechner B.E."/>
            <person name="Liimatainen K."/>
            <person name="Lipzen A."/>
            <person name="Lukacs Z."/>
            <person name="Mihaltcheva S."/>
            <person name="Morgado L.N."/>
            <person name="Niskanen T."/>
            <person name="Noordeloos M.E."/>
            <person name="Ohm R.A."/>
            <person name="Ortiz-Santana B."/>
            <person name="Ovrebo C."/>
            <person name="Racz N."/>
            <person name="Riley R."/>
            <person name="Savchenko A."/>
            <person name="Shiryaev A."/>
            <person name="Soop K."/>
            <person name="Spirin V."/>
            <person name="Szebenyi C."/>
            <person name="Tomsovsky M."/>
            <person name="Tulloss R.E."/>
            <person name="Uehling J."/>
            <person name="Grigoriev I.V."/>
            <person name="Vagvolgyi C."/>
            <person name="Papp T."/>
            <person name="Martin F.M."/>
            <person name="Miettinen O."/>
            <person name="Hibbett D.S."/>
            <person name="Nagy L.G."/>
        </authorList>
    </citation>
    <scope>NUCLEOTIDE SEQUENCE [LARGE SCALE GENOMIC DNA]</scope>
    <source>
        <strain evidence="2 3">CBS 121175</strain>
    </source>
</reference>
<feature type="region of interest" description="Disordered" evidence="1">
    <location>
        <begin position="69"/>
        <end position="131"/>
    </location>
</feature>
<sequence>MPPDRQQGQPAQDGQPVFNQPVSTQTKANLLRLANFFHLNQDDTASVNALRQLINHHLDDNHQQLHPLYPRLWGRRPPPPPNSEQGQPESDHDEANDEGWSGIEPASSRNSSATRPSSRHTSPPDHERDRLTEGESIHQHNMWWISGSNRNYVPGIETHSASGIETHSASGIETHSASGIETQNFTTGIETHFATGIETLAKRY</sequence>
<evidence type="ECO:0000256" key="1">
    <source>
        <dbReference type="SAM" id="MobiDB-lite"/>
    </source>
</evidence>
<gene>
    <name evidence="2" type="ORF">FA15DRAFT_97224</name>
</gene>